<dbReference type="RefSeq" id="WP_335962395.1">
    <property type="nucleotide sequence ID" value="NZ_JAXBLX010000028.1"/>
</dbReference>
<dbReference type="Pfam" id="PF00072">
    <property type="entry name" value="Response_reg"/>
    <property type="match status" value="1"/>
</dbReference>
<comment type="caution">
    <text evidence="3">The sequence shown here is derived from an EMBL/GenBank/DDBJ whole genome shotgun (WGS) entry which is preliminary data.</text>
</comment>
<accession>A0ABV6KDC1</accession>
<dbReference type="InterPro" id="IPR052048">
    <property type="entry name" value="ST_Response_Regulator"/>
</dbReference>
<dbReference type="PROSITE" id="PS50110">
    <property type="entry name" value="RESPONSE_REGULATORY"/>
    <property type="match status" value="1"/>
</dbReference>
<feature type="domain" description="Response regulatory" evidence="2">
    <location>
        <begin position="2"/>
        <end position="118"/>
    </location>
</feature>
<keyword evidence="1" id="KW-0597">Phosphoprotein</keyword>
<dbReference type="Proteomes" id="UP001589838">
    <property type="component" value="Unassembled WGS sequence"/>
</dbReference>
<feature type="modified residue" description="4-aspartylphosphate" evidence="1">
    <location>
        <position position="54"/>
    </location>
</feature>
<dbReference type="PANTHER" id="PTHR43228:SF8">
    <property type="entry name" value="TRANSCRIPTIONAL REGULATORY PROTEIN GLNL"/>
    <property type="match status" value="1"/>
</dbReference>
<dbReference type="SMART" id="SM00448">
    <property type="entry name" value="REC"/>
    <property type="match status" value="1"/>
</dbReference>
<dbReference type="EMBL" id="JBHLUX010000031">
    <property type="protein sequence ID" value="MFC0471307.1"/>
    <property type="molecule type" value="Genomic_DNA"/>
</dbReference>
<keyword evidence="4" id="KW-1185">Reference proteome</keyword>
<dbReference type="InterPro" id="IPR001789">
    <property type="entry name" value="Sig_transdc_resp-reg_receiver"/>
</dbReference>
<name>A0ABV6KDC1_9BACI</name>
<dbReference type="Gene3D" id="3.40.50.2300">
    <property type="match status" value="1"/>
</dbReference>
<protein>
    <submittedName>
        <fullName evidence="3">Response regulator</fullName>
    </submittedName>
</protein>
<dbReference type="PANTHER" id="PTHR43228">
    <property type="entry name" value="TWO-COMPONENT RESPONSE REGULATOR"/>
    <property type="match status" value="1"/>
</dbReference>
<dbReference type="SUPFAM" id="SSF52172">
    <property type="entry name" value="CheY-like"/>
    <property type="match status" value="1"/>
</dbReference>
<gene>
    <name evidence="3" type="ORF">ACFFHM_12620</name>
</gene>
<evidence type="ECO:0000313" key="4">
    <source>
        <dbReference type="Proteomes" id="UP001589838"/>
    </source>
</evidence>
<evidence type="ECO:0000259" key="2">
    <source>
        <dbReference type="PROSITE" id="PS50110"/>
    </source>
</evidence>
<dbReference type="Pfam" id="PF08664">
    <property type="entry name" value="YcbB"/>
    <property type="match status" value="1"/>
</dbReference>
<dbReference type="InterPro" id="IPR013972">
    <property type="entry name" value="YcbB"/>
</dbReference>
<evidence type="ECO:0000256" key="1">
    <source>
        <dbReference type="PROSITE-ProRule" id="PRU00169"/>
    </source>
</evidence>
<proteinExistence type="predicted"/>
<dbReference type="InterPro" id="IPR011006">
    <property type="entry name" value="CheY-like_superfamily"/>
</dbReference>
<organism evidence="3 4">
    <name type="scientific">Halalkalibacter kiskunsagensis</name>
    <dbReference type="NCBI Taxonomy" id="1548599"/>
    <lineage>
        <taxon>Bacteria</taxon>
        <taxon>Bacillati</taxon>
        <taxon>Bacillota</taxon>
        <taxon>Bacilli</taxon>
        <taxon>Bacillales</taxon>
        <taxon>Bacillaceae</taxon>
        <taxon>Halalkalibacter</taxon>
    </lineage>
</organism>
<sequence>MNFYITDDDEIVRSMLAQFIEDEDLGQVVGESEDGALLDGETLNIKKVDILLIDLLMPHRDGLETIRTIKPTFKGKIIMISQIESKDLISEAYLLGIEHYVNKPINKIEVLAVIQKVMEHIRLEKSIYDIQKSLNTVLHIETKWKPSAYKEDNIKTYGQFLLSELGISGESGSRDLLDILVYLFNFEKKYTFDHEMPSLTTIYEHVATKKLGATADDENLRREIKASKQRVRRTIYQSLNHLASLGLTDFSNALFEKYASHFFDFTVVRKRMLELKNESVSPVTSTRVNTKKFIQTLYFEAKQMMSE</sequence>
<reference evidence="3 4" key="1">
    <citation type="submission" date="2024-09" db="EMBL/GenBank/DDBJ databases">
        <authorList>
            <person name="Sun Q."/>
            <person name="Mori K."/>
        </authorList>
    </citation>
    <scope>NUCLEOTIDE SEQUENCE [LARGE SCALE GENOMIC DNA]</scope>
    <source>
        <strain evidence="3 4">NCAIM B.02610</strain>
    </source>
</reference>
<evidence type="ECO:0000313" key="3">
    <source>
        <dbReference type="EMBL" id="MFC0471307.1"/>
    </source>
</evidence>